<accession>A0AC61RSS2</accession>
<reference evidence="1" key="1">
    <citation type="submission" date="2019-04" db="EMBL/GenBank/DDBJ databases">
        <title>Microbes associate with the intestines of laboratory mice.</title>
        <authorList>
            <person name="Navarre W."/>
            <person name="Wong E."/>
            <person name="Huang K."/>
            <person name="Tropini C."/>
            <person name="Ng K."/>
            <person name="Yu B."/>
        </authorList>
    </citation>
    <scope>NUCLEOTIDE SEQUENCE</scope>
    <source>
        <strain evidence="1">NM01_1-7b</strain>
    </source>
</reference>
<proteinExistence type="predicted"/>
<name>A0AC61RSS2_9FIRM</name>
<comment type="caution">
    <text evidence="1">The sequence shown here is derived from an EMBL/GenBank/DDBJ whole genome shotgun (WGS) entry which is preliminary data.</text>
</comment>
<keyword evidence="2" id="KW-1185">Reference proteome</keyword>
<dbReference type="EMBL" id="SRYA01000038">
    <property type="protein sequence ID" value="TGY93696.1"/>
    <property type="molecule type" value="Genomic_DNA"/>
</dbReference>
<sequence>MLSNHKLQVTLEEIKEISRIDLALYSDKGNLLASTYQIEEEMGDAIRFFADSMAESQMLSGCHFFKILIENELEYILLARAGGEEAYMIGRLAACQIRNMVSAFREQFDRNSFMQNVVLGNMLVVDMYNKAKKLHIETAQRVVFVIEVSGKKDGIVMETVKNLFASSTVDFITEVDEKSVILVKDVREIGTEEELASLAEVIVDNLQTEAMVKVRVGYGNRVEMLQDIARSYQEAKMALEVGSIFYVEAHTISYANLGIGRLIYQIPISLCEMFLQEVFGEKIPDMFDEETTVTINKFFENNLNISETARQLYVHRNTLVYRLERIEKALGLDIRTFEDAMLFKIALMVISNMNYQKSAGEQENEEDKD</sequence>
<gene>
    <name evidence="1" type="ORF">E5329_17375</name>
</gene>
<organism evidence="1 2">
    <name type="scientific">Petralouisia muris</name>
    <dbReference type="NCBI Taxonomy" id="3032872"/>
    <lineage>
        <taxon>Bacteria</taxon>
        <taxon>Bacillati</taxon>
        <taxon>Bacillota</taxon>
        <taxon>Clostridia</taxon>
        <taxon>Lachnospirales</taxon>
        <taxon>Lachnospiraceae</taxon>
        <taxon>Petralouisia</taxon>
    </lineage>
</organism>
<protein>
    <submittedName>
        <fullName evidence="1">PucR family transcriptional regulator</fullName>
    </submittedName>
</protein>
<dbReference type="Proteomes" id="UP000304953">
    <property type="component" value="Unassembled WGS sequence"/>
</dbReference>
<evidence type="ECO:0000313" key="1">
    <source>
        <dbReference type="EMBL" id="TGY93696.1"/>
    </source>
</evidence>
<evidence type="ECO:0000313" key="2">
    <source>
        <dbReference type="Proteomes" id="UP000304953"/>
    </source>
</evidence>